<evidence type="ECO:0000313" key="1">
    <source>
        <dbReference type="EMBL" id="AEV73762.1"/>
    </source>
</evidence>
<dbReference type="KEGG" id="mrh:MycrhN_3233"/>
<dbReference type="HOGENOM" id="CLU_046532_0_0_11"/>
<dbReference type="EMBL" id="CP003169">
    <property type="protein sequence ID" value="AEV73762.1"/>
    <property type="molecule type" value="Genomic_DNA"/>
</dbReference>
<sequence>MSTQDRTPSWPDEQLCNSCFYTAMRTRGICPICGHDGLLPARTNRTDPRPICLACAGIPKNYRCTTCDIEGQIYRRGQCARCALREDLNSLIVDGAADPSAMGAIADVLCGVDRPESILTWKRSPTVRALLTGLAGGDIALSHHGLDAAGQGREVSHLRSLLEHNGLLPQRDERLARFQLWLASKLDTICEPAVRAPVEQFATWHHLHRLRRNSKPGQTSHGPTHSAKQEINETIKFLTWLHETHHRTAATCQQRDIDEWLATGPTTRTKIRTFVVSTNRSKINTALHLDAPQAKSTRLLTQDQRLAWIKELLTGDMESLPYRVAGTLLLLYAQPLMKIVALPTVAIIEAPDETSISLGAEPVPVPEPFADTLKRHLHNRPNLRTAGGMVTSPWLFPGHRAGKHLDPHTMMVALRTLGINLLGARNSALQNLVAEIPPPVVANLLGYSHNCTQRHAQLAAQPWSRYVT</sequence>
<dbReference type="STRING" id="710685.MycrhN_3233"/>
<accession>G8RNR1</accession>
<dbReference type="eggNOG" id="COG4974">
    <property type="taxonomic scope" value="Bacteria"/>
</dbReference>
<dbReference type="AlphaFoldDB" id="G8RNR1"/>
<dbReference type="OrthoDB" id="3405537at2"/>
<keyword evidence="2" id="KW-1185">Reference proteome</keyword>
<dbReference type="PATRIC" id="fig|710685.3.peg.3242"/>
<protein>
    <recommendedName>
        <fullName evidence="3">Recombinase XerD</fullName>
    </recommendedName>
</protein>
<evidence type="ECO:0000313" key="2">
    <source>
        <dbReference type="Proteomes" id="UP000005442"/>
    </source>
</evidence>
<gene>
    <name evidence="1" type="ordered locus">MycrhN_3233</name>
</gene>
<dbReference type="RefSeq" id="WP_014211518.1">
    <property type="nucleotide sequence ID" value="NC_016604.1"/>
</dbReference>
<name>G8RNR1_MYCRN</name>
<reference evidence="1 2" key="1">
    <citation type="submission" date="2011-12" db="EMBL/GenBank/DDBJ databases">
        <title>Complete sequence of Mycobacterium rhodesiae NBB3.</title>
        <authorList>
            <consortium name="US DOE Joint Genome Institute"/>
            <person name="Lucas S."/>
            <person name="Han J."/>
            <person name="Lapidus A."/>
            <person name="Cheng J.-F."/>
            <person name="Goodwin L."/>
            <person name="Pitluck S."/>
            <person name="Peters L."/>
            <person name="Mikhailova N."/>
            <person name="Gu W."/>
            <person name="Detter J.C."/>
            <person name="Han C."/>
            <person name="Tapia R."/>
            <person name="Land M."/>
            <person name="Hauser L."/>
            <person name="Kyrpides N."/>
            <person name="Ivanova N."/>
            <person name="Pagani I."/>
            <person name="Mattes T."/>
            <person name="Holmes A."/>
            <person name="Rutledge P."/>
            <person name="Paulsen I."/>
            <person name="Coleman N."/>
            <person name="Woyke T."/>
        </authorList>
    </citation>
    <scope>NUCLEOTIDE SEQUENCE [LARGE SCALE GENOMIC DNA]</scope>
    <source>
        <strain evidence="1 2">NBB3</strain>
    </source>
</reference>
<dbReference type="Proteomes" id="UP000005442">
    <property type="component" value="Chromosome"/>
</dbReference>
<evidence type="ECO:0008006" key="3">
    <source>
        <dbReference type="Google" id="ProtNLM"/>
    </source>
</evidence>
<proteinExistence type="predicted"/>
<organism evidence="1 2">
    <name type="scientific">Mycolicibacterium rhodesiae (strain NBB3)</name>
    <name type="common">Mycobacterium rhodesiae</name>
    <dbReference type="NCBI Taxonomy" id="710685"/>
    <lineage>
        <taxon>Bacteria</taxon>
        <taxon>Bacillati</taxon>
        <taxon>Actinomycetota</taxon>
        <taxon>Actinomycetes</taxon>
        <taxon>Mycobacteriales</taxon>
        <taxon>Mycobacteriaceae</taxon>
        <taxon>Mycolicibacterium</taxon>
    </lineage>
</organism>